<keyword evidence="5" id="KW-0206">Cytoskeleton</keyword>
<dbReference type="GO" id="GO:0005856">
    <property type="term" value="C:cytoskeleton"/>
    <property type="evidence" value="ECO:0007669"/>
    <property type="project" value="UniProtKB-SubCell"/>
</dbReference>
<dbReference type="EMBL" id="UYWY01021164">
    <property type="protein sequence ID" value="VDM43532.1"/>
    <property type="molecule type" value="Genomic_DNA"/>
</dbReference>
<evidence type="ECO:0000313" key="10">
    <source>
        <dbReference type="WBParaSite" id="TCNE_0001221101-mRNA-1"/>
    </source>
</evidence>
<keyword evidence="6" id="KW-0472">Membrane</keyword>
<keyword evidence="6" id="KW-1133">Transmembrane helix</keyword>
<evidence type="ECO:0000256" key="1">
    <source>
        <dbReference type="ARBA" id="ARBA00004245"/>
    </source>
</evidence>
<dbReference type="Proteomes" id="UP000050794">
    <property type="component" value="Unassembled WGS sequence"/>
</dbReference>
<keyword evidence="4" id="KW-0175">Coiled coil</keyword>
<protein>
    <submittedName>
        <fullName evidence="10">TACC_C domain-containing protein</fullName>
    </submittedName>
</protein>
<feature type="transmembrane region" description="Helical" evidence="6">
    <location>
        <begin position="274"/>
        <end position="298"/>
    </location>
</feature>
<keyword evidence="3" id="KW-0963">Cytoplasm</keyword>
<accession>A0A183UUP1</accession>
<sequence>MNVEVAMAEAERRLQAFVIVEEEEHIAREEEVCICSSNLPFCIIELFQLNEAIAYEQERNGILEQKAAEELMLLGQRSEVINLLVNEIKQRLSRDGMPGSSGASSWTKMPHDVASLLNEKNWLASKVSSLEQSYFELLTRYQTLRQASIDIRKNEETVRGDLKKWQQLCVDVEKNFVRVQQYAQQQLDLANGEIERLLKVHDEDTMALRLKVKHYETKNSAVMVALDAKSLLFSRMDVGCSVEARLDCGAVDLDVAVNVTDRRNVSSSGCTNDYIIRGFTFLLISLLVGVVPAVALLVTDGFANVARPIDEVHLFTRCHPPQGT</sequence>
<evidence type="ECO:0000259" key="7">
    <source>
        <dbReference type="Pfam" id="PF05010"/>
    </source>
</evidence>
<dbReference type="AlphaFoldDB" id="A0A183UUP1"/>
<dbReference type="Pfam" id="PF05010">
    <property type="entry name" value="TACC_C"/>
    <property type="match status" value="1"/>
</dbReference>
<evidence type="ECO:0000256" key="6">
    <source>
        <dbReference type="SAM" id="Phobius"/>
    </source>
</evidence>
<keyword evidence="6" id="KW-0812">Transmembrane</keyword>
<reference evidence="8 9" key="2">
    <citation type="submission" date="2018-11" db="EMBL/GenBank/DDBJ databases">
        <authorList>
            <consortium name="Pathogen Informatics"/>
        </authorList>
    </citation>
    <scope>NUCLEOTIDE SEQUENCE [LARGE SCALE GENOMIC DNA]</scope>
</reference>
<keyword evidence="9" id="KW-1185">Reference proteome</keyword>
<evidence type="ECO:0000256" key="5">
    <source>
        <dbReference type="ARBA" id="ARBA00023212"/>
    </source>
</evidence>
<comment type="similarity">
    <text evidence="2">Belongs to the TACC family.</text>
</comment>
<name>A0A183UUP1_TOXCA</name>
<evidence type="ECO:0000256" key="2">
    <source>
        <dbReference type="ARBA" id="ARBA00009423"/>
    </source>
</evidence>
<proteinExistence type="inferred from homology"/>
<dbReference type="WBParaSite" id="TCNE_0001221101-mRNA-1">
    <property type="protein sequence ID" value="TCNE_0001221101-mRNA-1"/>
    <property type="gene ID" value="TCNE_0001221101"/>
</dbReference>
<comment type="subcellular location">
    <subcellularLocation>
        <location evidence="1">Cytoplasm</location>
        <location evidence="1">Cytoskeleton</location>
    </subcellularLocation>
</comment>
<evidence type="ECO:0000313" key="8">
    <source>
        <dbReference type="EMBL" id="VDM43532.1"/>
    </source>
</evidence>
<gene>
    <name evidence="8" type="ORF">TCNE_LOCUS12211</name>
</gene>
<reference evidence="10" key="1">
    <citation type="submission" date="2016-06" db="UniProtKB">
        <authorList>
            <consortium name="WormBaseParasite"/>
        </authorList>
    </citation>
    <scope>IDENTIFICATION</scope>
</reference>
<evidence type="ECO:0000256" key="3">
    <source>
        <dbReference type="ARBA" id="ARBA00022490"/>
    </source>
</evidence>
<organism evidence="9 10">
    <name type="scientific">Toxocara canis</name>
    <name type="common">Canine roundworm</name>
    <dbReference type="NCBI Taxonomy" id="6265"/>
    <lineage>
        <taxon>Eukaryota</taxon>
        <taxon>Metazoa</taxon>
        <taxon>Ecdysozoa</taxon>
        <taxon>Nematoda</taxon>
        <taxon>Chromadorea</taxon>
        <taxon>Rhabditida</taxon>
        <taxon>Spirurina</taxon>
        <taxon>Ascaridomorpha</taxon>
        <taxon>Ascaridoidea</taxon>
        <taxon>Toxocaridae</taxon>
        <taxon>Toxocara</taxon>
    </lineage>
</organism>
<evidence type="ECO:0000256" key="4">
    <source>
        <dbReference type="ARBA" id="ARBA00023054"/>
    </source>
</evidence>
<feature type="domain" description="Transforming acidic coiled-coil-containing protein C-terminal" evidence="7">
    <location>
        <begin position="111"/>
        <end position="229"/>
    </location>
</feature>
<evidence type="ECO:0000313" key="9">
    <source>
        <dbReference type="Proteomes" id="UP000050794"/>
    </source>
</evidence>
<dbReference type="InterPro" id="IPR007707">
    <property type="entry name" value="TACC_C"/>
</dbReference>